<dbReference type="RefSeq" id="WP_191615603.1">
    <property type="nucleotide sequence ID" value="NZ_JACYFG010000006.1"/>
</dbReference>
<comment type="caution">
    <text evidence="1">The sequence shown here is derived from an EMBL/GenBank/DDBJ whole genome shotgun (WGS) entry which is preliminary data.</text>
</comment>
<dbReference type="EMBL" id="JACYFG010000006">
    <property type="protein sequence ID" value="MBD5778463.1"/>
    <property type="molecule type" value="Genomic_DNA"/>
</dbReference>
<dbReference type="Proteomes" id="UP000622317">
    <property type="component" value="Unassembled WGS sequence"/>
</dbReference>
<protein>
    <submittedName>
        <fullName evidence="1">PIN domain-containing protein</fullName>
    </submittedName>
</protein>
<organism evidence="1 2">
    <name type="scientific">Pelagicoccus enzymogenes</name>
    <dbReference type="NCBI Taxonomy" id="2773457"/>
    <lineage>
        <taxon>Bacteria</taxon>
        <taxon>Pseudomonadati</taxon>
        <taxon>Verrucomicrobiota</taxon>
        <taxon>Opitutia</taxon>
        <taxon>Puniceicoccales</taxon>
        <taxon>Pelagicoccaceae</taxon>
        <taxon>Pelagicoccus</taxon>
    </lineage>
</organism>
<keyword evidence="2" id="KW-1185">Reference proteome</keyword>
<dbReference type="AlphaFoldDB" id="A0A927F4X9"/>
<accession>A0A927F4X9</accession>
<reference evidence="1" key="1">
    <citation type="submission" date="2020-09" db="EMBL/GenBank/DDBJ databases">
        <title>Pelagicoccus enzymogenes sp. nov. with an EPS production, isolated from marine sediment.</title>
        <authorList>
            <person name="Feng X."/>
        </authorList>
    </citation>
    <scope>NUCLEOTIDE SEQUENCE</scope>
    <source>
        <strain evidence="1">NFK12</strain>
    </source>
</reference>
<name>A0A927F4X9_9BACT</name>
<sequence>MKADFKVTIDACVLANYAVCDLLLRLAERPRQYLPVWSDKILDEVYRTQIKKLNWPKHLAEHFRSEVTGTFPEASISDFEHIIPSLNNHEKDRHVLAAAIHSDSSLILTFNLRDFPKDALEPWKVEVSHPQDYLIVLHEMEPVQMASRIAAIAAQRKMDQLDLLLLLGKSLPNFASRLIDDLGLG</sequence>
<evidence type="ECO:0000313" key="2">
    <source>
        <dbReference type="Proteomes" id="UP000622317"/>
    </source>
</evidence>
<gene>
    <name evidence="1" type="ORF">IEN85_03085</name>
</gene>
<evidence type="ECO:0000313" key="1">
    <source>
        <dbReference type="EMBL" id="MBD5778463.1"/>
    </source>
</evidence>
<proteinExistence type="predicted"/>